<dbReference type="InterPro" id="IPR000537">
    <property type="entry name" value="UbiA_prenyltransferase"/>
</dbReference>
<name>A0ABY5YDE1_9FLAO</name>
<evidence type="ECO:0000256" key="4">
    <source>
        <dbReference type="ARBA" id="ARBA00022679"/>
    </source>
</evidence>
<feature type="transmembrane region" description="Helical" evidence="8">
    <location>
        <begin position="12"/>
        <end position="33"/>
    </location>
</feature>
<dbReference type="HAMAP" id="MF_01937">
    <property type="entry name" value="MenA_1"/>
    <property type="match status" value="1"/>
</dbReference>
<keyword evidence="4 8" id="KW-0808">Transferase</keyword>
<accession>A0ABY5YDE1</accession>
<evidence type="ECO:0000256" key="2">
    <source>
        <dbReference type="ARBA" id="ARBA00022428"/>
    </source>
</evidence>
<gene>
    <name evidence="8 10" type="primary">menA</name>
    <name evidence="10" type="ORF">NYZ99_07535</name>
</gene>
<dbReference type="EMBL" id="CP104205">
    <property type="protein sequence ID" value="UWX56135.1"/>
    <property type="molecule type" value="Genomic_DNA"/>
</dbReference>
<evidence type="ECO:0000256" key="7">
    <source>
        <dbReference type="ARBA" id="ARBA00023136"/>
    </source>
</evidence>
<keyword evidence="11" id="KW-1185">Reference proteome</keyword>
<feature type="transmembrane region" description="Helical" evidence="8">
    <location>
        <begin position="152"/>
        <end position="172"/>
    </location>
</feature>
<sequence length="302" mass="33536">MTQFKAWINAARLRTLPLSISGILIGAALASFYGNSDAVIFWLAILTTVGFQITSNFANDYGDGIKGTDNQYRIGPKRALQSGLLSKRALKRGIVISIVIDVLLVVALLFFSFKWEELGWAIFFMLLGGLSIWAAIKYTVGENAYGYHGLGDVFVFVFFGLVSVLGSMFLFIKSIPAFSILPAITIGLLSVGVLNLNNLRDHQSDKDSGKNTLIVKMGFAKGKLYHIILLLVAFLVLFIFINSTAENWWGYLSLLAFFPITIHGIKVKRTKNPALLDPELKKLALSAFLMAILFYFSYYNFL</sequence>
<dbReference type="PANTHER" id="PTHR13929">
    <property type="entry name" value="1,4-DIHYDROXY-2-NAPHTHOATE OCTAPRENYLTRANSFERASE"/>
    <property type="match status" value="1"/>
</dbReference>
<comment type="similarity">
    <text evidence="8">Belongs to the MenA family. Type 1 subfamily.</text>
</comment>
<evidence type="ECO:0000256" key="5">
    <source>
        <dbReference type="ARBA" id="ARBA00022692"/>
    </source>
</evidence>
<dbReference type="PANTHER" id="PTHR13929:SF0">
    <property type="entry name" value="UBIA PRENYLTRANSFERASE DOMAIN-CONTAINING PROTEIN 1"/>
    <property type="match status" value="1"/>
</dbReference>
<feature type="transmembrane region" description="Helical" evidence="8">
    <location>
        <begin position="224"/>
        <end position="242"/>
    </location>
</feature>
<proteinExistence type="inferred from homology"/>
<evidence type="ECO:0000256" key="9">
    <source>
        <dbReference type="NCBIfam" id="TIGR00751"/>
    </source>
</evidence>
<dbReference type="Proteomes" id="UP001059209">
    <property type="component" value="Chromosome"/>
</dbReference>
<keyword evidence="5 8" id="KW-0812">Transmembrane</keyword>
<dbReference type="NCBIfam" id="TIGR00751">
    <property type="entry name" value="menA"/>
    <property type="match status" value="1"/>
</dbReference>
<protein>
    <recommendedName>
        <fullName evidence="8 9">1,4-dihydroxy-2-naphthoate octaprenyltransferase</fullName>
        <shortName evidence="8">DHNA-octaprenyltransferase</shortName>
        <ecNumber evidence="8 9">2.5.1.74</ecNumber>
    </recommendedName>
</protein>
<evidence type="ECO:0000256" key="1">
    <source>
        <dbReference type="ARBA" id="ARBA00004141"/>
    </source>
</evidence>
<dbReference type="RefSeq" id="WP_260574697.1">
    <property type="nucleotide sequence ID" value="NZ_CP104205.1"/>
</dbReference>
<dbReference type="InterPro" id="IPR026046">
    <property type="entry name" value="UBIAD1"/>
</dbReference>
<dbReference type="PIRSF" id="PIRSF005355">
    <property type="entry name" value="UBIAD1"/>
    <property type="match status" value="1"/>
</dbReference>
<comment type="function">
    <text evidence="8">Conversion of 1,4-dihydroxy-2-naphthoate (DHNA) to demethylmenaquinone (DMK).</text>
</comment>
<keyword evidence="7 8" id="KW-0472">Membrane</keyword>
<feature type="transmembrane region" description="Helical" evidence="8">
    <location>
        <begin position="119"/>
        <end position="140"/>
    </location>
</feature>
<evidence type="ECO:0000313" key="11">
    <source>
        <dbReference type="Proteomes" id="UP001059209"/>
    </source>
</evidence>
<comment type="subcellular location">
    <subcellularLocation>
        <location evidence="8">Cell membrane</location>
        <topology evidence="8">Multi-pass membrane protein</topology>
    </subcellularLocation>
    <subcellularLocation>
        <location evidence="1">Membrane</location>
        <topology evidence="1">Multi-pass membrane protein</topology>
    </subcellularLocation>
</comment>
<evidence type="ECO:0000256" key="8">
    <source>
        <dbReference type="HAMAP-Rule" id="MF_01937"/>
    </source>
</evidence>
<dbReference type="CDD" id="cd13962">
    <property type="entry name" value="PT_UbiA_UBIAD1"/>
    <property type="match status" value="1"/>
</dbReference>
<feature type="transmembrane region" description="Helical" evidence="8">
    <location>
        <begin position="39"/>
        <end position="58"/>
    </location>
</feature>
<dbReference type="EC" id="2.5.1.74" evidence="8 9"/>
<feature type="transmembrane region" description="Helical" evidence="8">
    <location>
        <begin position="94"/>
        <end position="113"/>
    </location>
</feature>
<keyword evidence="2 8" id="KW-0474">Menaquinone biosynthesis</keyword>
<keyword evidence="3 8" id="KW-1003">Cell membrane</keyword>
<reference evidence="10" key="1">
    <citation type="submission" date="2022-09" db="EMBL/GenBank/DDBJ databases">
        <title>Maribacter litopenaei sp. nov., isolated from the intestinal tract of the Pacific White Shrimp, Litopenaeus vannamei.</title>
        <authorList>
            <person name="Kim S.Y."/>
            <person name="Hwang C.Y."/>
        </authorList>
    </citation>
    <scope>NUCLEOTIDE SEQUENCE</scope>
    <source>
        <strain evidence="10">HL-LV01</strain>
    </source>
</reference>
<evidence type="ECO:0000256" key="6">
    <source>
        <dbReference type="ARBA" id="ARBA00022989"/>
    </source>
</evidence>
<dbReference type="InterPro" id="IPR004657">
    <property type="entry name" value="MenA"/>
</dbReference>
<keyword evidence="6 8" id="KW-1133">Transmembrane helix</keyword>
<feature type="transmembrane region" description="Helical" evidence="8">
    <location>
        <begin position="283"/>
        <end position="301"/>
    </location>
</feature>
<evidence type="ECO:0000313" key="10">
    <source>
        <dbReference type="EMBL" id="UWX56135.1"/>
    </source>
</evidence>
<organism evidence="10 11">
    <name type="scientific">Maribacter litopenaei</name>
    <dbReference type="NCBI Taxonomy" id="2976127"/>
    <lineage>
        <taxon>Bacteria</taxon>
        <taxon>Pseudomonadati</taxon>
        <taxon>Bacteroidota</taxon>
        <taxon>Flavobacteriia</taxon>
        <taxon>Flavobacteriales</taxon>
        <taxon>Flavobacteriaceae</taxon>
        <taxon>Maribacter</taxon>
    </lineage>
</organism>
<feature type="transmembrane region" description="Helical" evidence="8">
    <location>
        <begin position="178"/>
        <end position="196"/>
    </location>
</feature>
<dbReference type="Pfam" id="PF01040">
    <property type="entry name" value="UbiA"/>
    <property type="match status" value="1"/>
</dbReference>
<comment type="pathway">
    <text evidence="8">Quinol/quinone metabolism; menaquinone biosynthesis; menaquinol from 1,4-dihydroxy-2-naphthoate: step 1/2.</text>
</comment>
<evidence type="ECO:0000256" key="3">
    <source>
        <dbReference type="ARBA" id="ARBA00022475"/>
    </source>
</evidence>
<feature type="transmembrane region" description="Helical" evidence="8">
    <location>
        <begin position="248"/>
        <end position="267"/>
    </location>
</feature>
<comment type="catalytic activity">
    <reaction evidence="8">
        <text>an all-trans-polyprenyl diphosphate + 1,4-dihydroxy-2-naphthoate + H(+) = a 2-demethylmenaquinol + CO2 + diphosphate</text>
        <dbReference type="Rhea" id="RHEA:26478"/>
        <dbReference type="Rhea" id="RHEA-COMP:9563"/>
        <dbReference type="Rhea" id="RHEA-COMP:9564"/>
        <dbReference type="ChEBI" id="CHEBI:11173"/>
        <dbReference type="ChEBI" id="CHEBI:15378"/>
        <dbReference type="ChEBI" id="CHEBI:16526"/>
        <dbReference type="ChEBI" id="CHEBI:33019"/>
        <dbReference type="ChEBI" id="CHEBI:55437"/>
        <dbReference type="ChEBI" id="CHEBI:58914"/>
        <dbReference type="EC" id="2.5.1.74"/>
    </reaction>
</comment>